<evidence type="ECO:0000256" key="5">
    <source>
        <dbReference type="ARBA" id="ARBA00022801"/>
    </source>
</evidence>
<feature type="non-terminal residue" evidence="8">
    <location>
        <position position="1"/>
    </location>
</feature>
<dbReference type="GO" id="GO:0005886">
    <property type="term" value="C:plasma membrane"/>
    <property type="evidence" value="ECO:0007669"/>
    <property type="project" value="TreeGrafter"/>
</dbReference>
<dbReference type="SUPFAM" id="SSF53254">
    <property type="entry name" value="Phosphoglycerate mutase-like"/>
    <property type="match status" value="1"/>
</dbReference>
<dbReference type="EC" id="3.1.3.2" evidence="3"/>
<dbReference type="AlphaFoldDB" id="A0A2J8U3K9"/>
<name>A0A2J8U3K9_PONAB</name>
<dbReference type="PANTHER" id="PTHR11567">
    <property type="entry name" value="ACID PHOSPHATASE-RELATED"/>
    <property type="match status" value="1"/>
</dbReference>
<gene>
    <name evidence="8" type="ORF">CR201_G0030515</name>
</gene>
<keyword evidence="5" id="KW-0378">Hydrolase</keyword>
<accession>A0A2J8U3K9</accession>
<reference evidence="8" key="1">
    <citation type="submission" date="2017-12" db="EMBL/GenBank/DDBJ databases">
        <title>High-resolution comparative analysis of great ape genomes.</title>
        <authorList>
            <person name="Pollen A."/>
            <person name="Hastie A."/>
            <person name="Hormozdiari F."/>
            <person name="Dougherty M."/>
            <person name="Liu R."/>
            <person name="Chaisson M."/>
            <person name="Hoppe E."/>
            <person name="Hill C."/>
            <person name="Pang A."/>
            <person name="Hillier L."/>
            <person name="Baker C."/>
            <person name="Armstrong J."/>
            <person name="Shendure J."/>
            <person name="Paten B."/>
            <person name="Wilson R."/>
            <person name="Chao H."/>
            <person name="Schneider V."/>
            <person name="Ventura M."/>
            <person name="Kronenberg Z."/>
            <person name="Murali S."/>
            <person name="Gordon D."/>
            <person name="Cantsilieris S."/>
            <person name="Munson K."/>
            <person name="Nelson B."/>
            <person name="Raja A."/>
            <person name="Underwood J."/>
            <person name="Diekhans M."/>
            <person name="Fiddes I."/>
            <person name="Haussler D."/>
            <person name="Eichler E."/>
        </authorList>
    </citation>
    <scope>NUCLEOTIDE SEQUENCE [LARGE SCALE GENOMIC DNA]</scope>
    <source>
        <strain evidence="8">Susie</strain>
    </source>
</reference>
<protein>
    <recommendedName>
        <fullName evidence="3">acid phosphatase</fullName>
        <ecNumber evidence="3">3.1.3.2</ecNumber>
    </recommendedName>
</protein>
<evidence type="ECO:0000256" key="3">
    <source>
        <dbReference type="ARBA" id="ARBA00012646"/>
    </source>
</evidence>
<comment type="similarity">
    <text evidence="2">Belongs to the histidine acid phosphatase family.</text>
</comment>
<dbReference type="InterPro" id="IPR029033">
    <property type="entry name" value="His_PPase_superfam"/>
</dbReference>
<dbReference type="Gene3D" id="3.40.50.1240">
    <property type="entry name" value="Phosphoglycerate mutase-like"/>
    <property type="match status" value="1"/>
</dbReference>
<evidence type="ECO:0000313" key="8">
    <source>
        <dbReference type="EMBL" id="PNJ39854.1"/>
    </source>
</evidence>
<dbReference type="InterPro" id="IPR033379">
    <property type="entry name" value="Acid_Pase_AS"/>
</dbReference>
<evidence type="ECO:0000256" key="7">
    <source>
        <dbReference type="ARBA" id="ARBA00023180"/>
    </source>
</evidence>
<evidence type="ECO:0000256" key="2">
    <source>
        <dbReference type="ARBA" id="ARBA00005375"/>
    </source>
</evidence>
<keyword evidence="4" id="KW-0732">Signal</keyword>
<dbReference type="Pfam" id="PF00328">
    <property type="entry name" value="His_Phos_2"/>
    <property type="match status" value="1"/>
</dbReference>
<proteinExistence type="inferred from homology"/>
<dbReference type="CDD" id="cd07061">
    <property type="entry name" value="HP_HAP_like"/>
    <property type="match status" value="1"/>
</dbReference>
<evidence type="ECO:0000256" key="4">
    <source>
        <dbReference type="ARBA" id="ARBA00022729"/>
    </source>
</evidence>
<dbReference type="EMBL" id="NDHI03003471">
    <property type="protein sequence ID" value="PNJ39854.1"/>
    <property type="molecule type" value="Genomic_DNA"/>
</dbReference>
<dbReference type="InterPro" id="IPR000560">
    <property type="entry name" value="His_Pase_clade-2"/>
</dbReference>
<sequence>LLYLPFRNCPRFQELESETLKSEEFQKRLHPYKDFIATLGKLSGLHGQDLFGIWSKVYDPLYCESVHNFTLPSWATEDTMTKLRELSELSLLSLYGIHKQKEKSRLQGGVLVNEILNHMKKATQMPSYKKFIMYSAHDTTVSGLQMALDVYNGLLPPYASCHLMELYFEKGEYFVEMYYRNETQHEPYPLMLPGCSPSCPLERFAELVGPVIPQDWSTECMTTNSHQGPAETAHFARRNHVIALPCGRSTCLENTVCSITIMDKDEMVSRDGFYWMPESRAKPSPLLVGDRMTDKDID</sequence>
<evidence type="ECO:0000256" key="6">
    <source>
        <dbReference type="ARBA" id="ARBA00023157"/>
    </source>
</evidence>
<dbReference type="InterPro" id="IPR050645">
    <property type="entry name" value="Histidine_acid_phosphatase"/>
</dbReference>
<dbReference type="GO" id="GO:0003993">
    <property type="term" value="F:acid phosphatase activity"/>
    <property type="evidence" value="ECO:0007669"/>
    <property type="project" value="UniProtKB-EC"/>
</dbReference>
<keyword evidence="6" id="KW-1015">Disulfide bond</keyword>
<comment type="catalytic activity">
    <reaction evidence="1">
        <text>a phosphate monoester + H2O = an alcohol + phosphate</text>
        <dbReference type="Rhea" id="RHEA:15017"/>
        <dbReference type="ChEBI" id="CHEBI:15377"/>
        <dbReference type="ChEBI" id="CHEBI:30879"/>
        <dbReference type="ChEBI" id="CHEBI:43474"/>
        <dbReference type="ChEBI" id="CHEBI:67140"/>
        <dbReference type="EC" id="3.1.3.2"/>
    </reaction>
</comment>
<evidence type="ECO:0000256" key="1">
    <source>
        <dbReference type="ARBA" id="ARBA00000032"/>
    </source>
</evidence>
<dbReference type="PANTHER" id="PTHR11567:SF211">
    <property type="entry name" value="PROSTATIC ACID PHOSPHATASE"/>
    <property type="match status" value="1"/>
</dbReference>
<organism evidence="8">
    <name type="scientific">Pongo abelii</name>
    <name type="common">Sumatran orangutan</name>
    <name type="synonym">Pongo pygmaeus abelii</name>
    <dbReference type="NCBI Taxonomy" id="9601"/>
    <lineage>
        <taxon>Eukaryota</taxon>
        <taxon>Metazoa</taxon>
        <taxon>Chordata</taxon>
        <taxon>Craniata</taxon>
        <taxon>Vertebrata</taxon>
        <taxon>Euteleostomi</taxon>
        <taxon>Mammalia</taxon>
        <taxon>Eutheria</taxon>
        <taxon>Euarchontoglires</taxon>
        <taxon>Primates</taxon>
        <taxon>Haplorrhini</taxon>
        <taxon>Catarrhini</taxon>
        <taxon>Hominidae</taxon>
        <taxon>Pongo</taxon>
    </lineage>
</organism>
<dbReference type="PROSITE" id="PS00778">
    <property type="entry name" value="HIS_ACID_PHOSPHAT_2"/>
    <property type="match status" value="1"/>
</dbReference>
<keyword evidence="7" id="KW-0325">Glycoprotein</keyword>
<comment type="caution">
    <text evidence="8">The sequence shown here is derived from an EMBL/GenBank/DDBJ whole genome shotgun (WGS) entry which is preliminary data.</text>
</comment>